<protein>
    <submittedName>
        <fullName evidence="1">Uncharacterized protein</fullName>
    </submittedName>
</protein>
<dbReference type="AlphaFoldDB" id="A0A9D2N7E7"/>
<comment type="caution">
    <text evidence="1">The sequence shown here is derived from an EMBL/GenBank/DDBJ whole genome shotgun (WGS) entry which is preliminary data.</text>
</comment>
<name>A0A9D2N7E7_9FIRM</name>
<accession>A0A9D2N7E7</accession>
<reference evidence="1" key="2">
    <citation type="submission" date="2021-04" db="EMBL/GenBank/DDBJ databases">
        <authorList>
            <person name="Gilroy R."/>
        </authorList>
    </citation>
    <scope>NUCLEOTIDE SEQUENCE</scope>
    <source>
        <strain evidence="1">CHK185-5351</strain>
    </source>
</reference>
<gene>
    <name evidence="1" type="ORF">H9705_01315</name>
</gene>
<sequence>MNTFSGLLSSFVHQKDISVYPMTRYCGVDRTLMYKYLNGKDYPKEQAVVERMGDFMRLSPSEYEDLLTAWKIEKIGWKNWNSRRNVEDFLLNFPDVSRLSESLSLTGSGSGPATYPDCRALPTHTALNHVVSQIIVDELQKEDGRICLMLQPDYTYLFHLLTGLGEYDRQIPIRHIVCFENTSQPDRNSQDHNLLYLRKILPLYIRALDYSVFYYYDAVNAHFSNLNGLSCLILTSSCAVTCTSDYQTGILYGNPDVVQTLQSHFDSCQEKCSPLFSPIHSIRDTCETVLKFFPASDEYYSLQPEPCLIPFLTPDLVNRIVRTETPERSELLPMLNNFIRQLQQKISGGTCHMFHTSEGIRRFMKTGRIYEIPEELYQPFPPEDRKLLLYRLSQHISGRYSILRGPLENLPQNFHLWVSSANGYLMFTNRKKETIYLLFTESGLLTAFMDYLRNIDEKYLYTDEEARHFMDELLEAEIKS</sequence>
<organism evidence="1 2">
    <name type="scientific">Candidatus Fusicatenibacter intestinigallinarum</name>
    <dbReference type="NCBI Taxonomy" id="2838598"/>
    <lineage>
        <taxon>Bacteria</taxon>
        <taxon>Bacillati</taxon>
        <taxon>Bacillota</taxon>
        <taxon>Clostridia</taxon>
        <taxon>Lachnospirales</taxon>
        <taxon>Lachnospiraceae</taxon>
        <taxon>Fusicatenibacter</taxon>
    </lineage>
</organism>
<proteinExistence type="predicted"/>
<dbReference type="Proteomes" id="UP000823849">
    <property type="component" value="Unassembled WGS sequence"/>
</dbReference>
<reference evidence="1" key="1">
    <citation type="journal article" date="2021" name="PeerJ">
        <title>Extensive microbial diversity within the chicken gut microbiome revealed by metagenomics and culture.</title>
        <authorList>
            <person name="Gilroy R."/>
            <person name="Ravi A."/>
            <person name="Getino M."/>
            <person name="Pursley I."/>
            <person name="Horton D.L."/>
            <person name="Alikhan N.F."/>
            <person name="Baker D."/>
            <person name="Gharbi K."/>
            <person name="Hall N."/>
            <person name="Watson M."/>
            <person name="Adriaenssens E.M."/>
            <person name="Foster-Nyarko E."/>
            <person name="Jarju S."/>
            <person name="Secka A."/>
            <person name="Antonio M."/>
            <person name="Oren A."/>
            <person name="Chaudhuri R.R."/>
            <person name="La Ragione R."/>
            <person name="Hildebrand F."/>
            <person name="Pallen M.J."/>
        </authorList>
    </citation>
    <scope>NUCLEOTIDE SEQUENCE</scope>
    <source>
        <strain evidence="1">CHK185-5351</strain>
    </source>
</reference>
<dbReference type="EMBL" id="DWWU01000006">
    <property type="protein sequence ID" value="HJC14453.1"/>
    <property type="molecule type" value="Genomic_DNA"/>
</dbReference>
<evidence type="ECO:0000313" key="1">
    <source>
        <dbReference type="EMBL" id="HJC14453.1"/>
    </source>
</evidence>
<evidence type="ECO:0000313" key="2">
    <source>
        <dbReference type="Proteomes" id="UP000823849"/>
    </source>
</evidence>